<dbReference type="InterPro" id="IPR009061">
    <property type="entry name" value="DNA-bd_dom_put_sf"/>
</dbReference>
<dbReference type="GO" id="GO:0006355">
    <property type="term" value="P:regulation of DNA-templated transcription"/>
    <property type="evidence" value="ECO:0007669"/>
    <property type="project" value="InterPro"/>
</dbReference>
<dbReference type="InterPro" id="IPR025669">
    <property type="entry name" value="AAA_dom"/>
</dbReference>
<dbReference type="GO" id="GO:0003677">
    <property type="term" value="F:DNA binding"/>
    <property type="evidence" value="ECO:0007669"/>
    <property type="project" value="InterPro"/>
</dbReference>
<evidence type="ECO:0000259" key="1">
    <source>
        <dbReference type="Pfam" id="PF00376"/>
    </source>
</evidence>
<dbReference type="PANTHER" id="PTHR13696">
    <property type="entry name" value="P-LOOP CONTAINING NUCLEOSIDE TRIPHOSPHATE HYDROLASE"/>
    <property type="match status" value="1"/>
</dbReference>
<name>A0A9X0W7W5_9GAMM</name>
<proteinExistence type="predicted"/>
<dbReference type="CDD" id="cd02042">
    <property type="entry name" value="ParAB_family"/>
    <property type="match status" value="1"/>
</dbReference>
<dbReference type="SUPFAM" id="SSF52540">
    <property type="entry name" value="P-loop containing nucleoside triphosphate hydrolases"/>
    <property type="match status" value="1"/>
</dbReference>
<dbReference type="PANTHER" id="PTHR13696:SF52">
    <property type="entry name" value="PARA FAMILY PROTEIN CT_582"/>
    <property type="match status" value="1"/>
</dbReference>
<feature type="domain" description="AAA" evidence="2">
    <location>
        <begin position="111"/>
        <end position="267"/>
    </location>
</feature>
<reference evidence="3 4" key="1">
    <citation type="journal article" date="2020" name="Microorganisms">
        <title>Osmotic Adaptation and Compatible Solute Biosynthesis of Phototrophic Bacteria as Revealed from Genome Analyses.</title>
        <authorList>
            <person name="Imhoff J.F."/>
            <person name="Rahn T."/>
            <person name="Kunzel S."/>
            <person name="Keller A."/>
            <person name="Neulinger S.C."/>
        </authorList>
    </citation>
    <scope>NUCLEOTIDE SEQUENCE [LARGE SCALE GENOMIC DNA]</scope>
    <source>
        <strain evidence="3 4">DSM 25653</strain>
    </source>
</reference>
<dbReference type="SUPFAM" id="SSF46955">
    <property type="entry name" value="Putative DNA-binding domain"/>
    <property type="match status" value="1"/>
</dbReference>
<dbReference type="Pfam" id="PF00376">
    <property type="entry name" value="MerR"/>
    <property type="match status" value="1"/>
</dbReference>
<evidence type="ECO:0000259" key="2">
    <source>
        <dbReference type="Pfam" id="PF13614"/>
    </source>
</evidence>
<dbReference type="EMBL" id="NRRY01000010">
    <property type="protein sequence ID" value="MBK1618424.1"/>
    <property type="molecule type" value="Genomic_DNA"/>
</dbReference>
<evidence type="ECO:0000313" key="4">
    <source>
        <dbReference type="Proteomes" id="UP001138768"/>
    </source>
</evidence>
<dbReference type="Proteomes" id="UP001138768">
    <property type="component" value="Unassembled WGS sequence"/>
</dbReference>
<feature type="domain" description="HTH merR-type" evidence="1">
    <location>
        <begin position="47"/>
        <end position="83"/>
    </location>
</feature>
<dbReference type="InterPro" id="IPR027417">
    <property type="entry name" value="P-loop_NTPase"/>
</dbReference>
<dbReference type="Gene3D" id="1.10.1660.10">
    <property type="match status" value="1"/>
</dbReference>
<sequence>MTDQDTTDANDADPLEFLRQRSEDVLSALRDDVFAPEGIKTLRKTWSISEAASLVGRSQATIRLAEKEGKLPQAERSESGRRRGYALEDINRMRDAFGTRPWRATSDDPVIISFSNFKGGVGKSSFACHTAQYFAIHGYRVLVVDLDSQASTTTVFGFNPDLQIKEGDTLAAYLLGEQHTLDYAIRETHWPGIDLIPSALHFYGAEYELAAQVSGNVELLGSLRAGLDGVADAYDLIVLDPPPALGLVSISALVAANALVIPVPPANIDFASTSHFFAMVIDTLASLRRYGVNPSYKFLKVALSKYDERKSTQASIVEMMRHVFGHYLLATPIKDSAEIDNASARFETVYEQPGPLTSRDVHRRCITYLDGLNRELEILVRRTWSSHHESLRKEGLM</sequence>
<comment type="caution">
    <text evidence="3">The sequence shown here is derived from an EMBL/GenBank/DDBJ whole genome shotgun (WGS) entry which is preliminary data.</text>
</comment>
<gene>
    <name evidence="3" type="ORF">CKO42_08230</name>
</gene>
<evidence type="ECO:0008006" key="5">
    <source>
        <dbReference type="Google" id="ProtNLM"/>
    </source>
</evidence>
<dbReference type="InterPro" id="IPR000551">
    <property type="entry name" value="MerR-type_HTH_dom"/>
</dbReference>
<dbReference type="Gene3D" id="3.40.50.300">
    <property type="entry name" value="P-loop containing nucleotide triphosphate hydrolases"/>
    <property type="match status" value="1"/>
</dbReference>
<organism evidence="3 4">
    <name type="scientific">Lamprobacter modestohalophilus</name>
    <dbReference type="NCBI Taxonomy" id="1064514"/>
    <lineage>
        <taxon>Bacteria</taxon>
        <taxon>Pseudomonadati</taxon>
        <taxon>Pseudomonadota</taxon>
        <taxon>Gammaproteobacteria</taxon>
        <taxon>Chromatiales</taxon>
        <taxon>Chromatiaceae</taxon>
        <taxon>Lamprobacter</taxon>
    </lineage>
</organism>
<dbReference type="InterPro" id="IPR050678">
    <property type="entry name" value="DNA_Partitioning_ATPase"/>
</dbReference>
<dbReference type="RefSeq" id="WP_200241898.1">
    <property type="nucleotide sequence ID" value="NZ_NRRY01000010.1"/>
</dbReference>
<accession>A0A9X0W7W5</accession>
<dbReference type="AlphaFoldDB" id="A0A9X0W7W5"/>
<evidence type="ECO:0000313" key="3">
    <source>
        <dbReference type="EMBL" id="MBK1618424.1"/>
    </source>
</evidence>
<keyword evidence="4" id="KW-1185">Reference proteome</keyword>
<protein>
    <recommendedName>
        <fullName evidence="5">Chromosome partitioning protein</fullName>
    </recommendedName>
</protein>
<dbReference type="Pfam" id="PF13614">
    <property type="entry name" value="AAA_31"/>
    <property type="match status" value="1"/>
</dbReference>